<name>A0A068F2N0_9CAUD</name>
<evidence type="ECO:0000313" key="2">
    <source>
        <dbReference type="Proteomes" id="UP000027491"/>
    </source>
</evidence>
<gene>
    <name evidence="1" type="primary">173</name>
    <name evidence="1" type="ORF">PBI_GAIA_173</name>
</gene>
<organism evidence="1 2">
    <name type="scientific">Mycobacterium phage Gaia</name>
    <dbReference type="NCBI Taxonomy" id="1486472"/>
    <lineage>
        <taxon>Viruses</taxon>
        <taxon>Duplodnaviria</taxon>
        <taxon>Heunggongvirae</taxon>
        <taxon>Uroviricota</taxon>
        <taxon>Caudoviricetes</taxon>
        <taxon>Gaiavirus</taxon>
        <taxon>Gaiavirus gaia</taxon>
    </lineage>
</organism>
<sequence length="216" mass="25215">MGKQYVVWTYGGELEYELHDKRGDAFLAALDATNSDYMSLRGVESPEGVDITDEFREWEESREKVAAQSRLENPPKPKVAILTVKGLFGESVKNFYDISVAESAYREAVEQFGLDKVSMEHLPPKRLVWVGTWQRRTVVDHEQRRVNESREWFGKPILEPHETYRDEISWKREYREWDDTKAYQLLEFSTENRKVVVVGINKSDAEDQLLSYSAGW</sequence>
<keyword evidence="2" id="KW-1185">Reference proteome</keyword>
<reference evidence="1 2" key="1">
    <citation type="submission" date="2014-03" db="EMBL/GenBank/DDBJ databases">
        <authorList>
            <person name="Yoder B.A."/>
            <person name="Colicchio M.A."/>
            <person name="Schafer C.E."/>
            <person name="Abrahim M.R."/>
            <person name="Adkins N.L."/>
            <person name="Burke K.A."/>
            <person name="Churilla B.M."/>
            <person name="Cohen K.L."/>
            <person name="Fasoranti T.O."/>
            <person name="Genkil J.S."/>
            <person name="Kramer Z.J."/>
            <person name="Prout A.K."/>
            <person name="Schwarz A.G."/>
            <person name="Tish M."/>
            <person name="Vispute N."/>
            <person name="Wilkes K.E."/>
            <person name="Williams C.R."/>
            <person name="Xiao X."/>
            <person name="Yu V.J."/>
            <person name="Lapin J.S."/>
            <person name="Ott C.T."/>
            <person name="Walburn T.D."/>
            <person name="Bradley K.W."/>
            <person name="Clarke D.Q."/>
            <person name="Lewis M.F."/>
            <person name="Barker L.P."/>
            <person name="Bailey C."/>
            <person name="Asai D.J."/>
            <person name="Bowman C.A."/>
            <person name="Russell D.A."/>
            <person name="Pope W.H."/>
            <person name="Jacobs-Sera D."/>
            <person name="Hendrix R.W."/>
            <person name="Hatfull G.F."/>
        </authorList>
    </citation>
    <scope>NUCLEOTIDE SEQUENCE [LARGE SCALE GENOMIC DNA]</scope>
</reference>
<proteinExistence type="predicted"/>
<dbReference type="KEGG" id="vg:23679679"/>
<dbReference type="EMBL" id="KJ567043">
    <property type="protein sequence ID" value="AID58989.1"/>
    <property type="molecule type" value="Genomic_DNA"/>
</dbReference>
<dbReference type="Proteomes" id="UP000027491">
    <property type="component" value="Segment"/>
</dbReference>
<evidence type="ECO:0000313" key="1">
    <source>
        <dbReference type="EMBL" id="AID58989.1"/>
    </source>
</evidence>
<protein>
    <submittedName>
        <fullName evidence="1">Uncharacterized protein</fullName>
    </submittedName>
</protein>
<accession>A0A068F2N0</accession>
<dbReference type="RefSeq" id="YP_009124912.1">
    <property type="nucleotide sequence ID" value="NC_026590.1"/>
</dbReference>
<dbReference type="GeneID" id="23679679"/>